<protein>
    <recommendedName>
        <fullName evidence="3">DUF433 domain-containing protein</fullName>
    </recommendedName>
</protein>
<evidence type="ECO:0000313" key="1">
    <source>
        <dbReference type="EMBL" id="OGL43913.1"/>
    </source>
</evidence>
<dbReference type="SUPFAM" id="SSF46689">
    <property type="entry name" value="Homeodomain-like"/>
    <property type="match status" value="1"/>
</dbReference>
<dbReference type="Proteomes" id="UP000179266">
    <property type="component" value="Unassembled WGS sequence"/>
</dbReference>
<dbReference type="AlphaFoldDB" id="A0A1F7RQV7"/>
<gene>
    <name evidence="1" type="ORF">A2161_18165</name>
</gene>
<dbReference type="InterPro" id="IPR036388">
    <property type="entry name" value="WH-like_DNA-bd_sf"/>
</dbReference>
<dbReference type="InterPro" id="IPR009057">
    <property type="entry name" value="Homeodomain-like_sf"/>
</dbReference>
<dbReference type="InterPro" id="IPR007367">
    <property type="entry name" value="DUF433"/>
</dbReference>
<dbReference type="EMBL" id="MGDD01000249">
    <property type="protein sequence ID" value="OGL43913.1"/>
    <property type="molecule type" value="Genomic_DNA"/>
</dbReference>
<proteinExistence type="predicted"/>
<dbReference type="Pfam" id="PF04255">
    <property type="entry name" value="DUF433"/>
    <property type="match status" value="1"/>
</dbReference>
<evidence type="ECO:0008006" key="3">
    <source>
        <dbReference type="Google" id="ProtNLM"/>
    </source>
</evidence>
<organism evidence="1 2">
    <name type="scientific">Candidatus Schekmanbacteria bacterium RBG_13_48_7</name>
    <dbReference type="NCBI Taxonomy" id="1817878"/>
    <lineage>
        <taxon>Bacteria</taxon>
        <taxon>Candidatus Schekmaniibacteriota</taxon>
    </lineage>
</organism>
<comment type="caution">
    <text evidence="1">The sequence shown here is derived from an EMBL/GenBank/DDBJ whole genome shotgun (WGS) entry which is preliminary data.</text>
</comment>
<reference evidence="1 2" key="1">
    <citation type="journal article" date="2016" name="Nat. Commun.">
        <title>Thousands of microbial genomes shed light on interconnected biogeochemical processes in an aquifer system.</title>
        <authorList>
            <person name="Anantharaman K."/>
            <person name="Brown C.T."/>
            <person name="Hug L.A."/>
            <person name="Sharon I."/>
            <person name="Castelle C.J."/>
            <person name="Probst A.J."/>
            <person name="Thomas B.C."/>
            <person name="Singh A."/>
            <person name="Wilkins M.J."/>
            <person name="Karaoz U."/>
            <person name="Brodie E.L."/>
            <person name="Williams K.H."/>
            <person name="Hubbard S.S."/>
            <person name="Banfield J.F."/>
        </authorList>
    </citation>
    <scope>NUCLEOTIDE SEQUENCE [LARGE SCALE GENOMIC DNA]</scope>
</reference>
<name>A0A1F7RQV7_9BACT</name>
<dbReference type="Gene3D" id="1.10.10.10">
    <property type="entry name" value="Winged helix-like DNA-binding domain superfamily/Winged helix DNA-binding domain"/>
    <property type="match status" value="1"/>
</dbReference>
<accession>A0A1F7RQV7</accession>
<sequence length="103" mass="11842">MSTKTLDQRIEITPDTTGGKPRIAGRRITVQNIVIWHELMGRSVDEIATEYNLSLSDIYIALAYYYEHKNEIDEAIKETDSFINSLRQSIPTKITPQRNDKSN</sequence>
<dbReference type="PANTHER" id="PTHR34849">
    <property type="entry name" value="SSL5025 PROTEIN"/>
    <property type="match status" value="1"/>
</dbReference>
<dbReference type="PANTHER" id="PTHR34849:SF1">
    <property type="entry name" value="SLR0770 PROTEIN"/>
    <property type="match status" value="1"/>
</dbReference>
<evidence type="ECO:0000313" key="2">
    <source>
        <dbReference type="Proteomes" id="UP000179266"/>
    </source>
</evidence>